<comment type="caution">
    <text evidence="1">The sequence shown here is derived from an EMBL/GenBank/DDBJ whole genome shotgun (WGS) entry which is preliminary data.</text>
</comment>
<evidence type="ECO:0000313" key="1">
    <source>
        <dbReference type="EMBL" id="PUE00106.1"/>
    </source>
</evidence>
<organism evidence="1 2">
    <name type="scientific">Candidatus Sedimenticola endophacoides</name>
    <dbReference type="NCBI Taxonomy" id="2548426"/>
    <lineage>
        <taxon>Bacteria</taxon>
        <taxon>Pseudomonadati</taxon>
        <taxon>Pseudomonadota</taxon>
        <taxon>Gammaproteobacteria</taxon>
        <taxon>Chromatiales</taxon>
        <taxon>Sedimenticolaceae</taxon>
        <taxon>Sedimenticola</taxon>
    </lineage>
</organism>
<dbReference type="Pfam" id="PF00494">
    <property type="entry name" value="SQS_PSY"/>
    <property type="match status" value="1"/>
</dbReference>
<gene>
    <name evidence="1" type="ORF">C3L24_09760</name>
</gene>
<dbReference type="Proteomes" id="UP000250928">
    <property type="component" value="Unassembled WGS sequence"/>
</dbReference>
<dbReference type="AlphaFoldDB" id="A0A6N4DTE4"/>
<dbReference type="GO" id="GO:0016765">
    <property type="term" value="F:transferase activity, transferring alkyl or aryl (other than methyl) groups"/>
    <property type="evidence" value="ECO:0007669"/>
    <property type="project" value="UniProtKB-ARBA"/>
</dbReference>
<dbReference type="PANTHER" id="PTHR31480">
    <property type="entry name" value="BIFUNCTIONAL LYCOPENE CYCLASE/PHYTOENE SYNTHASE"/>
    <property type="match status" value="1"/>
</dbReference>
<accession>A0A6N4DTE4</accession>
<reference evidence="1 2" key="1">
    <citation type="submission" date="2018-01" db="EMBL/GenBank/DDBJ databases">
        <title>Novel co-symbiosis in the lucinid bivalve Phacoides pectinatus.</title>
        <authorList>
            <person name="Lim S.J."/>
            <person name="Davis B.G."/>
            <person name="Gill D.E."/>
            <person name="Engel A.S."/>
            <person name="Anderson L.C."/>
            <person name="Campbell B.J."/>
        </authorList>
    </citation>
    <scope>NUCLEOTIDE SEQUENCE [LARGE SCALE GENOMIC DNA]</scope>
    <source>
        <strain evidence="1">N3_P5</strain>
    </source>
</reference>
<dbReference type="InterPro" id="IPR008949">
    <property type="entry name" value="Isoprenoid_synthase_dom_sf"/>
</dbReference>
<proteinExistence type="predicted"/>
<dbReference type="EMBL" id="PQCO01000234">
    <property type="protein sequence ID" value="PUE00106.1"/>
    <property type="molecule type" value="Genomic_DNA"/>
</dbReference>
<evidence type="ECO:0000313" key="2">
    <source>
        <dbReference type="Proteomes" id="UP000250928"/>
    </source>
</evidence>
<dbReference type="Gene3D" id="1.10.600.10">
    <property type="entry name" value="Farnesyl Diphosphate Synthase"/>
    <property type="match status" value="1"/>
</dbReference>
<name>A0A6N4DTE4_9GAMM</name>
<protein>
    <recommendedName>
        <fullName evidence="3">Squalene synthase HpnD</fullName>
    </recommendedName>
</protein>
<dbReference type="InterPro" id="IPR002060">
    <property type="entry name" value="Squ/phyt_synthse"/>
</dbReference>
<evidence type="ECO:0008006" key="3">
    <source>
        <dbReference type="Google" id="ProtNLM"/>
    </source>
</evidence>
<sequence length="304" mass="34307">MGRRRPAQPPRRATRLAWTVTPSPGFPNEHTPIGSTRYYVARFAPAEERDAQALLLALHASLMALPRECTDPGVARTKLAWWREQLLEAGDRASHPLARSLAGLSRDQQPERAYLERLLDNLRDEIDNRPVTSGADLDNHCRGSGGTLCAMLTALGGGDAGQLACAEAIGQFTRRVEIVRDLGHDIRRRRCYLPREHLKEHRIDLERIFDHQTQQRLTVLLTEFAAEARQRLDHALGQLPRTAHHPLGSAFALAMVKDALLSEIAADGFRVLNQRTGLPPLRKLWISWRSHRRSRRARGLSPRR</sequence>
<dbReference type="SUPFAM" id="SSF48576">
    <property type="entry name" value="Terpenoid synthases"/>
    <property type="match status" value="1"/>
</dbReference>